<dbReference type="AlphaFoldDB" id="A0A327MEH6"/>
<name>A0A327MEH6_9PROT</name>
<evidence type="ECO:0000256" key="1">
    <source>
        <dbReference type="ARBA" id="ARBA00006987"/>
    </source>
</evidence>
<dbReference type="Gene3D" id="3.40.190.150">
    <property type="entry name" value="Bordetella uptake gene, domain 1"/>
    <property type="match status" value="1"/>
</dbReference>
<comment type="similarity">
    <text evidence="1">Belongs to the UPF0065 (bug) family.</text>
</comment>
<dbReference type="PANTHER" id="PTHR42928:SF5">
    <property type="entry name" value="BLR1237 PROTEIN"/>
    <property type="match status" value="1"/>
</dbReference>
<evidence type="ECO:0000313" key="3">
    <source>
        <dbReference type="Proteomes" id="UP000249065"/>
    </source>
</evidence>
<keyword evidence="3" id="KW-1185">Reference proteome</keyword>
<accession>A0A327MEH6</accession>
<dbReference type="SUPFAM" id="SSF53850">
    <property type="entry name" value="Periplasmic binding protein-like II"/>
    <property type="match status" value="1"/>
</dbReference>
<dbReference type="InterPro" id="IPR042100">
    <property type="entry name" value="Bug_dom1"/>
</dbReference>
<dbReference type="CDD" id="cd07012">
    <property type="entry name" value="PBP2_Bug_TTT"/>
    <property type="match status" value="1"/>
</dbReference>
<proteinExistence type="inferred from homology"/>
<dbReference type="Gene3D" id="3.40.190.10">
    <property type="entry name" value="Periplasmic binding protein-like II"/>
    <property type="match status" value="1"/>
</dbReference>
<dbReference type="PIRSF" id="PIRSF017082">
    <property type="entry name" value="YflP"/>
    <property type="match status" value="1"/>
</dbReference>
<evidence type="ECO:0000313" key="2">
    <source>
        <dbReference type="EMBL" id="RAI60652.1"/>
    </source>
</evidence>
<reference evidence="3" key="1">
    <citation type="submission" date="2018-06" db="EMBL/GenBank/DDBJ databases">
        <authorList>
            <person name="Khan S.A."/>
        </authorList>
    </citation>
    <scope>NUCLEOTIDE SEQUENCE [LARGE SCALE GENOMIC DNA]</scope>
    <source>
        <strain evidence="3">DB-1506</strain>
    </source>
</reference>
<comment type="caution">
    <text evidence="2">The sequence shown here is derived from an EMBL/GenBank/DDBJ whole genome shotgun (WGS) entry which is preliminary data.</text>
</comment>
<dbReference type="Proteomes" id="UP000249065">
    <property type="component" value="Unassembled WGS sequence"/>
</dbReference>
<protein>
    <submittedName>
        <fullName evidence="2">Tripartite tricarboxylate transporter substrate binding protein</fullName>
    </submittedName>
</protein>
<organism evidence="2 3">
    <name type="scientific">Roseicella frigidaeris</name>
    <dbReference type="NCBI Taxonomy" id="2230885"/>
    <lineage>
        <taxon>Bacteria</taxon>
        <taxon>Pseudomonadati</taxon>
        <taxon>Pseudomonadota</taxon>
        <taxon>Alphaproteobacteria</taxon>
        <taxon>Acetobacterales</taxon>
        <taxon>Roseomonadaceae</taxon>
        <taxon>Roseicella</taxon>
    </lineage>
</organism>
<dbReference type="OrthoDB" id="7250886at2"/>
<dbReference type="PANTHER" id="PTHR42928">
    <property type="entry name" value="TRICARBOXYLATE-BINDING PROTEIN"/>
    <property type="match status" value="1"/>
</dbReference>
<dbReference type="Pfam" id="PF03401">
    <property type="entry name" value="TctC"/>
    <property type="match status" value="1"/>
</dbReference>
<gene>
    <name evidence="2" type="ORF">DOO78_00505</name>
</gene>
<sequence length="344" mass="35538">MAGADAQARPRGPVLAGLSAAMRPAPRRRLLPLPALLLLAGPARAEEAWPNRPVRIVIPFGAGGPIDAVGRLLAEPLRERLGQPFLIDNRPGAGGSIGIRAVVQAPPDGAMLLLTSASLASVPALYPDQGLDPREALTPVSLVADIPTALVVRSEAPWRSVPALVAAARAQPGRLTYGSGGVGSSNHLAGALFASVAGLRLEHVSYRGAAPAMVALLGGEIDMVFASTVETLPHVQAGRARLLGVTTAQRVPSLPETPAIAETVPGYVALNWYAMAAPHGLPAPILDRLSATLAALRDLPELQARFAAAGTTPRLTGPAALARLLEAEVPTWQRVVTQAGIRAM</sequence>
<dbReference type="EMBL" id="QLIX01000001">
    <property type="protein sequence ID" value="RAI60652.1"/>
    <property type="molecule type" value="Genomic_DNA"/>
</dbReference>
<dbReference type="InterPro" id="IPR005064">
    <property type="entry name" value="BUG"/>
</dbReference>